<accession>A0AAV9GE34</accession>
<gene>
    <name evidence="2" type="ORF">QBC34DRAFT_150230</name>
</gene>
<comment type="caution">
    <text evidence="2">The sequence shown here is derived from an EMBL/GenBank/DDBJ whole genome shotgun (WGS) entry which is preliminary data.</text>
</comment>
<evidence type="ECO:0000256" key="1">
    <source>
        <dbReference type="SAM" id="Phobius"/>
    </source>
</evidence>
<protein>
    <submittedName>
        <fullName evidence="2">Uncharacterized protein</fullName>
    </submittedName>
</protein>
<evidence type="ECO:0000313" key="3">
    <source>
        <dbReference type="Proteomes" id="UP001321760"/>
    </source>
</evidence>
<keyword evidence="1" id="KW-0812">Transmembrane</keyword>
<sequence>MFKSIFSYPLEKPYPFRWFTPAVFTGGFIALALASFLSVATQGYETVSVYTSNPNATAGDSIFANWPSFLTVNTKPICAPTPISYGTEFLTNNTAFSYTVRGITHSTDSAQPASLVGSFPYQNNPIQNCTIAAIDIQLENVHRDAIQIARGDWGAALTGHIYCIVDTPTGRANLSLVTVYDLNPANRVPQFVTRPNETRQASLYAGQSLLGWHAANLTEDMQHANKRYPPADQVFKGSLTFGRRAGVTDVTSLDYFSVNHCFFPTFNGTTGGKDAVYYCKDIDSVDALAKSPLERGLMPDIWLSADGAAKMFYWVVMTDLGQMNAGPNPLAERDLMAHFIRIYPEGSKQNRLGARPELLGVSPAVVTTTYLCQVPRLKSTGTLLVAVLVNDIVILAALWRLFVLLVGYFLLKPDMMVCEGCSEREPLLPTPEEKRAVRISTV</sequence>
<keyword evidence="1" id="KW-1133">Transmembrane helix</keyword>
<feature type="transmembrane region" description="Helical" evidence="1">
    <location>
        <begin position="18"/>
        <end position="40"/>
    </location>
</feature>
<keyword evidence="3" id="KW-1185">Reference proteome</keyword>
<dbReference type="AlphaFoldDB" id="A0AAV9GE34"/>
<name>A0AAV9GE34_9PEZI</name>
<reference evidence="2" key="2">
    <citation type="submission" date="2023-05" db="EMBL/GenBank/DDBJ databases">
        <authorList>
            <consortium name="Lawrence Berkeley National Laboratory"/>
            <person name="Steindorff A."/>
            <person name="Hensen N."/>
            <person name="Bonometti L."/>
            <person name="Westerberg I."/>
            <person name="Brannstrom I.O."/>
            <person name="Guillou S."/>
            <person name="Cros-Aarteil S."/>
            <person name="Calhoun S."/>
            <person name="Haridas S."/>
            <person name="Kuo A."/>
            <person name="Mondo S."/>
            <person name="Pangilinan J."/>
            <person name="Riley R."/>
            <person name="Labutti K."/>
            <person name="Andreopoulos B."/>
            <person name="Lipzen A."/>
            <person name="Chen C."/>
            <person name="Yanf M."/>
            <person name="Daum C."/>
            <person name="Ng V."/>
            <person name="Clum A."/>
            <person name="Ohm R."/>
            <person name="Martin F."/>
            <person name="Silar P."/>
            <person name="Natvig D."/>
            <person name="Lalanne C."/>
            <person name="Gautier V."/>
            <person name="Ament-Velasquez S.L."/>
            <person name="Kruys A."/>
            <person name="Hutchinson M.I."/>
            <person name="Powell A.J."/>
            <person name="Barry K."/>
            <person name="Miller A.N."/>
            <person name="Grigoriev I.V."/>
            <person name="Debuchy R."/>
            <person name="Gladieux P."/>
            <person name="Thoren M.H."/>
            <person name="Johannesson H."/>
        </authorList>
    </citation>
    <scope>NUCLEOTIDE SEQUENCE</scope>
    <source>
        <strain evidence="2">PSN243</strain>
    </source>
</reference>
<reference evidence="2" key="1">
    <citation type="journal article" date="2023" name="Mol. Phylogenet. Evol.">
        <title>Genome-scale phylogeny and comparative genomics of the fungal order Sordariales.</title>
        <authorList>
            <person name="Hensen N."/>
            <person name="Bonometti L."/>
            <person name="Westerberg I."/>
            <person name="Brannstrom I.O."/>
            <person name="Guillou S."/>
            <person name="Cros-Aarteil S."/>
            <person name="Calhoun S."/>
            <person name="Haridas S."/>
            <person name="Kuo A."/>
            <person name="Mondo S."/>
            <person name="Pangilinan J."/>
            <person name="Riley R."/>
            <person name="LaButti K."/>
            <person name="Andreopoulos B."/>
            <person name="Lipzen A."/>
            <person name="Chen C."/>
            <person name="Yan M."/>
            <person name="Daum C."/>
            <person name="Ng V."/>
            <person name="Clum A."/>
            <person name="Steindorff A."/>
            <person name="Ohm R.A."/>
            <person name="Martin F."/>
            <person name="Silar P."/>
            <person name="Natvig D.O."/>
            <person name="Lalanne C."/>
            <person name="Gautier V."/>
            <person name="Ament-Velasquez S.L."/>
            <person name="Kruys A."/>
            <person name="Hutchinson M.I."/>
            <person name="Powell A.J."/>
            <person name="Barry K."/>
            <person name="Miller A.N."/>
            <person name="Grigoriev I.V."/>
            <person name="Debuchy R."/>
            <person name="Gladieux P."/>
            <person name="Hiltunen Thoren M."/>
            <person name="Johannesson H."/>
        </authorList>
    </citation>
    <scope>NUCLEOTIDE SEQUENCE</scope>
    <source>
        <strain evidence="2">PSN243</strain>
    </source>
</reference>
<keyword evidence="1" id="KW-0472">Membrane</keyword>
<evidence type="ECO:0000313" key="2">
    <source>
        <dbReference type="EMBL" id="KAK4446417.1"/>
    </source>
</evidence>
<feature type="transmembrane region" description="Helical" evidence="1">
    <location>
        <begin position="383"/>
        <end position="411"/>
    </location>
</feature>
<dbReference type="Proteomes" id="UP001321760">
    <property type="component" value="Unassembled WGS sequence"/>
</dbReference>
<proteinExistence type="predicted"/>
<dbReference type="EMBL" id="MU865957">
    <property type="protein sequence ID" value="KAK4446417.1"/>
    <property type="molecule type" value="Genomic_DNA"/>
</dbReference>
<organism evidence="2 3">
    <name type="scientific">Podospora aff. communis PSN243</name>
    <dbReference type="NCBI Taxonomy" id="3040156"/>
    <lineage>
        <taxon>Eukaryota</taxon>
        <taxon>Fungi</taxon>
        <taxon>Dikarya</taxon>
        <taxon>Ascomycota</taxon>
        <taxon>Pezizomycotina</taxon>
        <taxon>Sordariomycetes</taxon>
        <taxon>Sordariomycetidae</taxon>
        <taxon>Sordariales</taxon>
        <taxon>Podosporaceae</taxon>
        <taxon>Podospora</taxon>
    </lineage>
</organism>